<comment type="caution">
    <text evidence="17">The sequence shown here is derived from an EMBL/GenBank/DDBJ whole genome shotgun (WGS) entry which is preliminary data.</text>
</comment>
<dbReference type="GO" id="GO:0034702">
    <property type="term" value="C:monoatomic ion channel complex"/>
    <property type="evidence" value="ECO:0007669"/>
    <property type="project" value="UniProtKB-KW"/>
</dbReference>
<dbReference type="Gene3D" id="1.20.120.350">
    <property type="entry name" value="Voltage-gated potassium channels. Chain C"/>
    <property type="match status" value="1"/>
</dbReference>
<comment type="subcellular location">
    <subcellularLocation>
        <location evidence="1">Cell membrane</location>
        <topology evidence="1">Multi-pass membrane protein</topology>
    </subcellularLocation>
</comment>
<evidence type="ECO:0000259" key="16">
    <source>
        <dbReference type="Pfam" id="PF00520"/>
    </source>
</evidence>
<feature type="domain" description="Ion transport" evidence="16">
    <location>
        <begin position="100"/>
        <end position="183"/>
    </location>
</feature>
<feature type="compositionally biased region" description="Basic and acidic residues" evidence="14">
    <location>
        <begin position="1"/>
        <end position="18"/>
    </location>
</feature>
<dbReference type="InterPro" id="IPR027359">
    <property type="entry name" value="Volt_channel_dom_sf"/>
</dbReference>
<dbReference type="GO" id="GO:0030171">
    <property type="term" value="F:voltage-gated proton channel activity"/>
    <property type="evidence" value="ECO:0007669"/>
    <property type="project" value="InterPro"/>
</dbReference>
<evidence type="ECO:0000256" key="11">
    <source>
        <dbReference type="ARBA" id="ARBA00023303"/>
    </source>
</evidence>
<dbReference type="EMBL" id="CAIIXF020000010">
    <property type="protein sequence ID" value="CAH1795768.1"/>
    <property type="molecule type" value="Genomic_DNA"/>
</dbReference>
<organism evidence="17 18">
    <name type="scientific">Owenia fusiformis</name>
    <name type="common">Polychaete worm</name>
    <dbReference type="NCBI Taxonomy" id="6347"/>
    <lineage>
        <taxon>Eukaryota</taxon>
        <taxon>Metazoa</taxon>
        <taxon>Spiralia</taxon>
        <taxon>Lophotrochozoa</taxon>
        <taxon>Annelida</taxon>
        <taxon>Polychaeta</taxon>
        <taxon>Sedentaria</taxon>
        <taxon>Canalipalpata</taxon>
        <taxon>Sabellida</taxon>
        <taxon>Oweniida</taxon>
        <taxon>Oweniidae</taxon>
        <taxon>Owenia</taxon>
    </lineage>
</organism>
<keyword evidence="8 13" id="KW-0175">Coiled coil</keyword>
<keyword evidence="5 15" id="KW-0812">Transmembrane</keyword>
<feature type="compositionally biased region" description="Basic and acidic residues" evidence="14">
    <location>
        <begin position="366"/>
        <end position="377"/>
    </location>
</feature>
<dbReference type="PANTHER" id="PTHR46480">
    <property type="entry name" value="F20B24.22"/>
    <property type="match status" value="1"/>
</dbReference>
<evidence type="ECO:0000256" key="10">
    <source>
        <dbReference type="ARBA" id="ARBA00023136"/>
    </source>
</evidence>
<dbReference type="AlphaFoldDB" id="A0A8S4PT16"/>
<evidence type="ECO:0000256" key="15">
    <source>
        <dbReference type="SAM" id="Phobius"/>
    </source>
</evidence>
<evidence type="ECO:0000256" key="12">
    <source>
        <dbReference type="ARBA" id="ARBA00031989"/>
    </source>
</evidence>
<feature type="region of interest" description="Disordered" evidence="14">
    <location>
        <begin position="453"/>
        <end position="474"/>
    </location>
</feature>
<dbReference type="OrthoDB" id="427456at2759"/>
<sequence>MYRADGHSDKNTDLESNKSRKRTQSCSNMIDGALNSLRGHMCVICLVVIDLLLTTFLLLIHLRVIQVPPSVTQAPVTSQDNVTVAPPTTRTPPSGQSSVDTAELVLHYIHIAFLSVFLIEIILRLVIKGKDFLKDCWQTFDATVVIATFALYLIFTLVPSINRTVRYSIGYILVLRLFRCTRLGESIEKPIQVETQRMLLSERRKMKRNDDEMSSMKKQIDQQKRALDDLRSRLDESGLPSRQSEVSLKGLGDASSIDSPSRQITTIATQTVENIEEMYQQIEESSSIAILDAIVDQFSSPPVVPNNKDPLVEEIKDKKAPELPSNYEDSFDSGKYSYVNPCFDNEETPNIPTPPVEGNISAHIEQKDTKTEDHVADAAKSTNNEPNEENRPQSSKKDVQNVLTESNNADLTPSASKQEDDAVNGETARESTESIQSQLTSIRDLVDQQTLNEIQKNMGDDTKYFKEGVPTTSL</sequence>
<dbReference type="Proteomes" id="UP000749559">
    <property type="component" value="Unassembled WGS sequence"/>
</dbReference>
<keyword evidence="4" id="KW-1003">Cell membrane</keyword>
<dbReference type="InterPro" id="IPR031846">
    <property type="entry name" value="Hvcn1"/>
</dbReference>
<feature type="compositionally biased region" description="Basic and acidic residues" evidence="14">
    <location>
        <begin position="388"/>
        <end position="399"/>
    </location>
</feature>
<evidence type="ECO:0000313" key="18">
    <source>
        <dbReference type="Proteomes" id="UP000749559"/>
    </source>
</evidence>
<keyword evidence="6" id="KW-0851">Voltage-gated channel</keyword>
<evidence type="ECO:0000256" key="4">
    <source>
        <dbReference type="ARBA" id="ARBA00022475"/>
    </source>
</evidence>
<evidence type="ECO:0000256" key="5">
    <source>
        <dbReference type="ARBA" id="ARBA00022692"/>
    </source>
</evidence>
<evidence type="ECO:0000256" key="13">
    <source>
        <dbReference type="SAM" id="Coils"/>
    </source>
</evidence>
<feature type="compositionally biased region" description="Polar residues" evidence="14">
    <location>
        <begin position="401"/>
        <end position="416"/>
    </location>
</feature>
<accession>A0A8S4PT16</accession>
<feature type="transmembrane region" description="Helical" evidence="15">
    <location>
        <begin position="41"/>
        <end position="62"/>
    </location>
</feature>
<feature type="transmembrane region" description="Helical" evidence="15">
    <location>
        <begin position="139"/>
        <end position="158"/>
    </location>
</feature>
<evidence type="ECO:0000256" key="9">
    <source>
        <dbReference type="ARBA" id="ARBA00023065"/>
    </source>
</evidence>
<proteinExistence type="predicted"/>
<feature type="region of interest" description="Disordered" evidence="14">
    <location>
        <begin position="366"/>
        <end position="441"/>
    </location>
</feature>
<reference evidence="17" key="1">
    <citation type="submission" date="2022-03" db="EMBL/GenBank/DDBJ databases">
        <authorList>
            <person name="Martin C."/>
        </authorList>
    </citation>
    <scope>NUCLEOTIDE SEQUENCE</scope>
</reference>
<feature type="transmembrane region" description="Helical" evidence="15">
    <location>
        <begin position="105"/>
        <end position="127"/>
    </location>
</feature>
<feature type="region of interest" description="Disordered" evidence="14">
    <location>
        <begin position="1"/>
        <end position="22"/>
    </location>
</feature>
<evidence type="ECO:0000256" key="6">
    <source>
        <dbReference type="ARBA" id="ARBA00022882"/>
    </source>
</evidence>
<keyword evidence="9" id="KW-0406">Ion transport</keyword>
<keyword evidence="7 15" id="KW-1133">Transmembrane helix</keyword>
<protein>
    <recommendedName>
        <fullName evidence="2">Voltage-gated hydrogen channel 1</fullName>
    </recommendedName>
    <alternativeName>
        <fullName evidence="12">Hydrogen voltage-gated channel 1</fullName>
    </alternativeName>
</protein>
<evidence type="ECO:0000256" key="2">
    <source>
        <dbReference type="ARBA" id="ARBA00015897"/>
    </source>
</evidence>
<evidence type="ECO:0000256" key="3">
    <source>
        <dbReference type="ARBA" id="ARBA00022448"/>
    </source>
</evidence>
<evidence type="ECO:0000256" key="8">
    <source>
        <dbReference type="ARBA" id="ARBA00023054"/>
    </source>
</evidence>
<keyword evidence="3" id="KW-0813">Transport</keyword>
<name>A0A8S4PT16_OWEFU</name>
<dbReference type="GO" id="GO:0005886">
    <property type="term" value="C:plasma membrane"/>
    <property type="evidence" value="ECO:0007669"/>
    <property type="project" value="UniProtKB-SubCell"/>
</dbReference>
<evidence type="ECO:0000256" key="7">
    <source>
        <dbReference type="ARBA" id="ARBA00022989"/>
    </source>
</evidence>
<keyword evidence="11" id="KW-0407">Ion channel</keyword>
<keyword evidence="10 15" id="KW-0472">Membrane</keyword>
<feature type="region of interest" description="Disordered" evidence="14">
    <location>
        <begin position="233"/>
        <end position="259"/>
    </location>
</feature>
<dbReference type="Pfam" id="PF00520">
    <property type="entry name" value="Ion_trans"/>
    <property type="match status" value="1"/>
</dbReference>
<dbReference type="PANTHER" id="PTHR46480:SF1">
    <property type="entry name" value="VOLTAGE-GATED HYDROGEN CHANNEL 1"/>
    <property type="match status" value="1"/>
</dbReference>
<keyword evidence="18" id="KW-1185">Reference proteome</keyword>
<evidence type="ECO:0000313" key="17">
    <source>
        <dbReference type="EMBL" id="CAH1795768.1"/>
    </source>
</evidence>
<dbReference type="SUPFAM" id="SSF81324">
    <property type="entry name" value="Voltage-gated potassium channels"/>
    <property type="match status" value="1"/>
</dbReference>
<feature type="coiled-coil region" evidence="13">
    <location>
        <begin position="206"/>
        <end position="233"/>
    </location>
</feature>
<evidence type="ECO:0000256" key="1">
    <source>
        <dbReference type="ARBA" id="ARBA00004651"/>
    </source>
</evidence>
<dbReference type="InterPro" id="IPR005821">
    <property type="entry name" value="Ion_trans_dom"/>
</dbReference>
<gene>
    <name evidence="17" type="ORF">OFUS_LOCUS20261</name>
</gene>
<evidence type="ECO:0000256" key="14">
    <source>
        <dbReference type="SAM" id="MobiDB-lite"/>
    </source>
</evidence>